<evidence type="ECO:0000259" key="7">
    <source>
        <dbReference type="PROSITE" id="PS51935"/>
    </source>
</evidence>
<evidence type="ECO:0000256" key="1">
    <source>
        <dbReference type="ARBA" id="ARBA00007074"/>
    </source>
</evidence>
<dbReference type="InterPro" id="IPR000064">
    <property type="entry name" value="NLP_P60_dom"/>
</dbReference>
<keyword evidence="3 8" id="KW-0378">Hydrolase</keyword>
<comment type="caution">
    <text evidence="8">The sequence shown here is derived from an EMBL/GenBank/DDBJ whole genome shotgun (WGS) entry which is preliminary data.</text>
</comment>
<feature type="domain" description="SH3b" evidence="6">
    <location>
        <begin position="37"/>
        <end position="104"/>
    </location>
</feature>
<evidence type="ECO:0000313" key="8">
    <source>
        <dbReference type="EMBL" id="MBP1906395.1"/>
    </source>
</evidence>
<evidence type="ECO:0000256" key="4">
    <source>
        <dbReference type="ARBA" id="ARBA00022807"/>
    </source>
</evidence>
<keyword evidence="2" id="KW-0645">Protease</keyword>
<dbReference type="PROSITE" id="PS51935">
    <property type="entry name" value="NLPC_P60"/>
    <property type="match status" value="1"/>
</dbReference>
<dbReference type="SMART" id="SM00287">
    <property type="entry name" value="SH3b"/>
    <property type="match status" value="1"/>
</dbReference>
<dbReference type="Proteomes" id="UP001519272">
    <property type="component" value="Unassembled WGS sequence"/>
</dbReference>
<proteinExistence type="inferred from homology"/>
<evidence type="ECO:0000256" key="5">
    <source>
        <dbReference type="SAM" id="SignalP"/>
    </source>
</evidence>
<dbReference type="SUPFAM" id="SSF54001">
    <property type="entry name" value="Cysteine proteinases"/>
    <property type="match status" value="1"/>
</dbReference>
<dbReference type="Pfam" id="PF08239">
    <property type="entry name" value="SH3_3"/>
    <property type="match status" value="1"/>
</dbReference>
<dbReference type="PANTHER" id="PTHR47053">
    <property type="entry name" value="MUREIN DD-ENDOPEPTIDASE MEPH-RELATED"/>
    <property type="match status" value="1"/>
</dbReference>
<dbReference type="InterPro" id="IPR003646">
    <property type="entry name" value="SH3-like_bac-type"/>
</dbReference>
<dbReference type="Gene3D" id="2.30.30.40">
    <property type="entry name" value="SH3 Domains"/>
    <property type="match status" value="1"/>
</dbReference>
<dbReference type="InterPro" id="IPR038765">
    <property type="entry name" value="Papain-like_cys_pep_sf"/>
</dbReference>
<evidence type="ECO:0000259" key="6">
    <source>
        <dbReference type="PROSITE" id="PS51781"/>
    </source>
</evidence>
<protein>
    <submittedName>
        <fullName evidence="8">Cell wall-associated NlpC family hydrolase</fullName>
    </submittedName>
</protein>
<feature type="signal peptide" evidence="5">
    <location>
        <begin position="1"/>
        <end position="27"/>
    </location>
</feature>
<organism evidence="8 9">
    <name type="scientific">Paenibacillus turicensis</name>
    <dbReference type="NCBI Taxonomy" id="160487"/>
    <lineage>
        <taxon>Bacteria</taxon>
        <taxon>Bacillati</taxon>
        <taxon>Bacillota</taxon>
        <taxon>Bacilli</taxon>
        <taxon>Bacillales</taxon>
        <taxon>Paenibacillaceae</taxon>
        <taxon>Paenibacillus</taxon>
    </lineage>
</organism>
<evidence type="ECO:0000256" key="2">
    <source>
        <dbReference type="ARBA" id="ARBA00022670"/>
    </source>
</evidence>
<keyword evidence="9" id="KW-1185">Reference proteome</keyword>
<gene>
    <name evidence="8" type="ORF">J2Z32_003045</name>
</gene>
<comment type="similarity">
    <text evidence="1">Belongs to the peptidase C40 family.</text>
</comment>
<dbReference type="EMBL" id="JAGGKG010000015">
    <property type="protein sequence ID" value="MBP1906395.1"/>
    <property type="molecule type" value="Genomic_DNA"/>
</dbReference>
<feature type="domain" description="NlpC/P60" evidence="7">
    <location>
        <begin position="128"/>
        <end position="272"/>
    </location>
</feature>
<evidence type="ECO:0000313" key="9">
    <source>
        <dbReference type="Proteomes" id="UP001519272"/>
    </source>
</evidence>
<feature type="chain" id="PRO_5045284622" evidence="5">
    <location>
        <begin position="28"/>
        <end position="273"/>
    </location>
</feature>
<dbReference type="Gene3D" id="3.90.1720.10">
    <property type="entry name" value="endopeptidase domain like (from Nostoc punctiforme)"/>
    <property type="match status" value="1"/>
</dbReference>
<dbReference type="GO" id="GO:0016787">
    <property type="term" value="F:hydrolase activity"/>
    <property type="evidence" value="ECO:0007669"/>
    <property type="project" value="UniProtKB-KW"/>
</dbReference>
<dbReference type="PANTHER" id="PTHR47053:SF1">
    <property type="entry name" value="MUREIN DD-ENDOPEPTIDASE MEPH-RELATED"/>
    <property type="match status" value="1"/>
</dbReference>
<keyword evidence="5" id="KW-0732">Signal</keyword>
<sequence length="273" mass="29669">MKRSTAIFMLSTAILSSSITFPIAASAAEMEVSTTKQTLSTGTIVGGVNLRDKPSLSGKVVGFVKKSTKVSIVEETNNYFYKIKTPDGKVGYISSNSKYVQVSGQVPAPIPTPSKPEPTQPSIPDSISSKIDLVISTGMKYLGTPYEYGSDRNTTLTFDCSDFTRQAFKEALGLALPSDSRKQGEWIKSNNSAVYSINKLKRGDLIFFMSYKGSSDAAYQGIDKNKERITHVAIYLGDGQMLHTYSTKSGGVKTDKLDGAWVKRFLYGGSVLK</sequence>
<keyword evidence="4" id="KW-0788">Thiol protease</keyword>
<reference evidence="8 9" key="1">
    <citation type="submission" date="2021-03" db="EMBL/GenBank/DDBJ databases">
        <title>Genomic Encyclopedia of Type Strains, Phase IV (KMG-IV): sequencing the most valuable type-strain genomes for metagenomic binning, comparative biology and taxonomic classification.</title>
        <authorList>
            <person name="Goeker M."/>
        </authorList>
    </citation>
    <scope>NUCLEOTIDE SEQUENCE [LARGE SCALE GENOMIC DNA]</scope>
    <source>
        <strain evidence="8 9">DSM 14349</strain>
    </source>
</reference>
<dbReference type="RefSeq" id="WP_210089996.1">
    <property type="nucleotide sequence ID" value="NZ_JAGGKG010000015.1"/>
</dbReference>
<evidence type="ECO:0000256" key="3">
    <source>
        <dbReference type="ARBA" id="ARBA00022801"/>
    </source>
</evidence>
<dbReference type="PROSITE" id="PS51781">
    <property type="entry name" value="SH3B"/>
    <property type="match status" value="1"/>
</dbReference>
<dbReference type="InterPro" id="IPR051202">
    <property type="entry name" value="Peptidase_C40"/>
</dbReference>
<dbReference type="Pfam" id="PF00877">
    <property type="entry name" value="NLPC_P60"/>
    <property type="match status" value="1"/>
</dbReference>
<accession>A0ABS4FUZ5</accession>
<name>A0ABS4FUZ5_9BACL</name>